<name>A0ACB7FGC9_NIBAL</name>
<dbReference type="EMBL" id="CM024799">
    <property type="protein sequence ID" value="KAG8013249.1"/>
    <property type="molecule type" value="Genomic_DNA"/>
</dbReference>
<sequence>MLFSNKAINRKKSQRERLIHESTSKCAASMTVLSIMPTSRGRDDTRQSISSTWCQREASNGVYSEGGWDPISCGTMHVTTKGIIFMFLISILLFYISEKISTLQRFIPVPSWAPNTCPVEISEQTITPLSDTKDFLVSAYMDQRVNGFDIRIIGIFEKDSVQPLHCLFCCAGQSSRTTPATIRHHPQSFGFPFTPADVMCQIPQNCNPTHVSVLTKQDKNLVLNRTWLPIRNLKTKGSEEKKLQFNFTVCISNLFGDYNNVLQFAQTLEMYRLLGVNRVVIYNTSCGPELDLLLQSYSQEGFVEMVDWPIDKHLNPSHGWLHSEHGGDIHYYGQLITLNECIYRSMDRSRYVLLNDIDEIIMPYQHDNLGSLMNVLQQQQPNVRMVEITSVHEVIKVFGEQYKVPPDVCRIIHVRVALRGSLKLEELNVDKRLWDFTDRLIPRVDDALRRAGLLSSGEKS</sequence>
<evidence type="ECO:0000313" key="2">
    <source>
        <dbReference type="Proteomes" id="UP000805704"/>
    </source>
</evidence>
<proteinExistence type="predicted"/>
<gene>
    <name evidence="1" type="primary">GALT-1</name>
    <name evidence="1" type="ORF">GBF38_021526</name>
</gene>
<keyword evidence="2" id="KW-1185">Reference proteome</keyword>
<organism evidence="1 2">
    <name type="scientific">Nibea albiflora</name>
    <name type="common">Yellow drum</name>
    <name type="synonym">Corvina albiflora</name>
    <dbReference type="NCBI Taxonomy" id="240163"/>
    <lineage>
        <taxon>Eukaryota</taxon>
        <taxon>Metazoa</taxon>
        <taxon>Chordata</taxon>
        <taxon>Craniata</taxon>
        <taxon>Vertebrata</taxon>
        <taxon>Euteleostomi</taxon>
        <taxon>Actinopterygii</taxon>
        <taxon>Neopterygii</taxon>
        <taxon>Teleostei</taxon>
        <taxon>Neoteleostei</taxon>
        <taxon>Acanthomorphata</taxon>
        <taxon>Eupercaria</taxon>
        <taxon>Sciaenidae</taxon>
        <taxon>Nibea</taxon>
    </lineage>
</organism>
<reference evidence="1" key="1">
    <citation type="submission" date="2020-04" db="EMBL/GenBank/DDBJ databases">
        <title>A chromosome-scale assembly and high-density genetic map of the yellow drum (Nibea albiflora) genome.</title>
        <authorList>
            <person name="Xu D."/>
            <person name="Zhang W."/>
            <person name="Chen R."/>
            <person name="Tan P."/>
            <person name="Wang L."/>
            <person name="Song H."/>
            <person name="Tian L."/>
            <person name="Zhu Q."/>
            <person name="Wang B."/>
        </authorList>
    </citation>
    <scope>NUCLEOTIDE SEQUENCE</scope>
    <source>
        <strain evidence="1">ZJHYS-2018</strain>
    </source>
</reference>
<dbReference type="Proteomes" id="UP000805704">
    <property type="component" value="Chromosome 11"/>
</dbReference>
<accession>A0ACB7FGC9</accession>
<evidence type="ECO:0000313" key="1">
    <source>
        <dbReference type="EMBL" id="KAG8013249.1"/>
    </source>
</evidence>
<protein>
    <submittedName>
        <fullName evidence="1">Beta-1</fullName>
    </submittedName>
</protein>
<comment type="caution">
    <text evidence="1">The sequence shown here is derived from an EMBL/GenBank/DDBJ whole genome shotgun (WGS) entry which is preliminary data.</text>
</comment>